<feature type="transmembrane region" description="Helical" evidence="1">
    <location>
        <begin position="136"/>
        <end position="162"/>
    </location>
</feature>
<sequence>MCINTVSGLTIVVFDQVISFGLEIRRTSTRKYFVGTAAYVMLRYAGLLWAMLVDDDQTFVSDAISTSCRMLTLVQKASIWVFQQQDTAGDTDMRVLARCYQVYNVQQVTKYILTCLLQGMMAMRVWVLLGTPRKVYVILLTAFIISQGLSLVDDMLSILAYAGGSDHLNEHVVEGCSLRNTTPSWNRWLAPWSKGSLVAFELLLCLFAIIHIIKRARTHGASSYIFGNVVSTLIRGNLLYFFLAFFVLLVTALEEIQWVDSSKGLYWITFSALKYIFYGVIGPWMMLDIRKEAYGEHAVSNTANLKLSLLPRWTIISDSSYGELPSPLNSFLCGYPTCYFSKSPIYISPSSLLL</sequence>
<dbReference type="EMBL" id="JH711586">
    <property type="protein sequence ID" value="EIW76404.1"/>
    <property type="molecule type" value="Genomic_DNA"/>
</dbReference>
<accession>A0A5M3MBY4</accession>
<dbReference type="Proteomes" id="UP000053558">
    <property type="component" value="Unassembled WGS sequence"/>
</dbReference>
<reference evidence="3" key="1">
    <citation type="journal article" date="2012" name="Science">
        <title>The Paleozoic origin of enzymatic lignin decomposition reconstructed from 31 fungal genomes.</title>
        <authorList>
            <person name="Floudas D."/>
            <person name="Binder M."/>
            <person name="Riley R."/>
            <person name="Barry K."/>
            <person name="Blanchette R.A."/>
            <person name="Henrissat B."/>
            <person name="Martinez A.T."/>
            <person name="Otillar R."/>
            <person name="Spatafora J.W."/>
            <person name="Yadav J.S."/>
            <person name="Aerts A."/>
            <person name="Benoit I."/>
            <person name="Boyd A."/>
            <person name="Carlson A."/>
            <person name="Copeland A."/>
            <person name="Coutinho P.M."/>
            <person name="de Vries R.P."/>
            <person name="Ferreira P."/>
            <person name="Findley K."/>
            <person name="Foster B."/>
            <person name="Gaskell J."/>
            <person name="Glotzer D."/>
            <person name="Gorecki P."/>
            <person name="Heitman J."/>
            <person name="Hesse C."/>
            <person name="Hori C."/>
            <person name="Igarashi K."/>
            <person name="Jurgens J.A."/>
            <person name="Kallen N."/>
            <person name="Kersten P."/>
            <person name="Kohler A."/>
            <person name="Kuees U."/>
            <person name="Kumar T.K.A."/>
            <person name="Kuo A."/>
            <person name="LaButti K."/>
            <person name="Larrondo L.F."/>
            <person name="Lindquist E."/>
            <person name="Ling A."/>
            <person name="Lombard V."/>
            <person name="Lucas S."/>
            <person name="Lundell T."/>
            <person name="Martin R."/>
            <person name="McLaughlin D.J."/>
            <person name="Morgenstern I."/>
            <person name="Morin E."/>
            <person name="Murat C."/>
            <person name="Nagy L.G."/>
            <person name="Nolan M."/>
            <person name="Ohm R.A."/>
            <person name="Patyshakuliyeva A."/>
            <person name="Rokas A."/>
            <person name="Ruiz-Duenas F.J."/>
            <person name="Sabat G."/>
            <person name="Salamov A."/>
            <person name="Samejima M."/>
            <person name="Schmutz J."/>
            <person name="Slot J.C."/>
            <person name="St John F."/>
            <person name="Stenlid J."/>
            <person name="Sun H."/>
            <person name="Sun S."/>
            <person name="Syed K."/>
            <person name="Tsang A."/>
            <person name="Wiebenga A."/>
            <person name="Young D."/>
            <person name="Pisabarro A."/>
            <person name="Eastwood D.C."/>
            <person name="Martin F."/>
            <person name="Cullen D."/>
            <person name="Grigoriev I.V."/>
            <person name="Hibbett D.S."/>
        </authorList>
    </citation>
    <scope>NUCLEOTIDE SEQUENCE [LARGE SCALE GENOMIC DNA]</scope>
    <source>
        <strain evidence="3">RWD-64-598 SS2</strain>
    </source>
</reference>
<feature type="transmembrane region" description="Helical" evidence="1">
    <location>
        <begin position="225"/>
        <end position="253"/>
    </location>
</feature>
<feature type="transmembrane region" description="Helical" evidence="1">
    <location>
        <begin position="265"/>
        <end position="287"/>
    </location>
</feature>
<protein>
    <submittedName>
        <fullName evidence="2">Uncharacterized protein</fullName>
    </submittedName>
</protein>
<evidence type="ECO:0000256" key="1">
    <source>
        <dbReference type="SAM" id="Phobius"/>
    </source>
</evidence>
<gene>
    <name evidence="2" type="ORF">CONPUDRAFT_76751</name>
</gene>
<keyword evidence="1" id="KW-1133">Transmembrane helix</keyword>
<evidence type="ECO:0000313" key="3">
    <source>
        <dbReference type="Proteomes" id="UP000053558"/>
    </source>
</evidence>
<proteinExistence type="predicted"/>
<feature type="transmembrane region" description="Helical" evidence="1">
    <location>
        <begin position="111"/>
        <end position="129"/>
    </location>
</feature>
<name>A0A5M3MBY4_CONPW</name>
<dbReference type="KEGG" id="cput:CONPUDRAFT_76751"/>
<feature type="transmembrane region" description="Helical" evidence="1">
    <location>
        <begin position="32"/>
        <end position="52"/>
    </location>
</feature>
<organism evidence="2 3">
    <name type="scientific">Coniophora puteana (strain RWD-64-598)</name>
    <name type="common">Brown rot fungus</name>
    <dbReference type="NCBI Taxonomy" id="741705"/>
    <lineage>
        <taxon>Eukaryota</taxon>
        <taxon>Fungi</taxon>
        <taxon>Dikarya</taxon>
        <taxon>Basidiomycota</taxon>
        <taxon>Agaricomycotina</taxon>
        <taxon>Agaricomycetes</taxon>
        <taxon>Agaricomycetidae</taxon>
        <taxon>Boletales</taxon>
        <taxon>Coniophorineae</taxon>
        <taxon>Coniophoraceae</taxon>
        <taxon>Coniophora</taxon>
    </lineage>
</organism>
<comment type="caution">
    <text evidence="2">The sequence shown here is derived from an EMBL/GenBank/DDBJ whole genome shotgun (WGS) entry which is preliminary data.</text>
</comment>
<feature type="transmembrane region" description="Helical" evidence="1">
    <location>
        <begin position="195"/>
        <end position="213"/>
    </location>
</feature>
<dbReference type="RefSeq" id="XP_007773635.1">
    <property type="nucleotide sequence ID" value="XM_007775445.1"/>
</dbReference>
<keyword evidence="1" id="KW-0812">Transmembrane</keyword>
<evidence type="ECO:0000313" key="2">
    <source>
        <dbReference type="EMBL" id="EIW76404.1"/>
    </source>
</evidence>
<keyword evidence="3" id="KW-1185">Reference proteome</keyword>
<keyword evidence="1" id="KW-0472">Membrane</keyword>
<dbReference type="GeneID" id="19209526"/>
<dbReference type="AlphaFoldDB" id="A0A5M3MBY4"/>